<sequence>MKIVLDIETNSTHDKIWMCVTRNIETDEVQVWKQASGLQKYLDGCDLIIMHNGINFDAPILRKSWSVTMKLPQVYDTLTASRLLNPSLENGHSLEAWGQRLGYLKGDFSDWDGGITPEMEEYCIQDTLVTKQLYKYLVAEFKQQKFSQRSIDLEHNVQAIITKQEEAGFKLDEFKAIQLLSLLKIKLDAIQVEMQLLFPARVEAGRTSKLGKPLKDIVTPFNPGSRKQIAERLQEKGWKPDKHTEKGSIIVDEAVLETLDYPEAKTLAEYMMLQKRIAQVESWLEHIKKDGRVHGRVITNGAVTGRMTHMSPNMAQVPNSGSPYGEDCRELWTVDKGYKLVGIDASGLELRMLAHYMDDDAYTTEVVSGDIHTANQKAAGLQTRNQAKTFIFAFLYGAGSAKIGKIVNGNAKEGQKLITSFLQNTPKLQKLREKVARYYDSKGRLPGLDGRVLHVRSEHSALNTLLQGAGAIVMKQALVLLDKQLKSMKIKYKFVVNVHDEWQLEVEESRAEEVGRLGTQAIVDAGVVLEMRCPLAGEFKVGNNWKETH</sequence>
<evidence type="ECO:0000256" key="5">
    <source>
        <dbReference type="ARBA" id="ARBA00022695"/>
    </source>
</evidence>
<comment type="catalytic activity">
    <reaction evidence="10">
        <text>DNA(n) + a 2'-deoxyribonucleoside 5'-triphosphate = DNA(n+1) + diphosphate</text>
        <dbReference type="Rhea" id="RHEA:22508"/>
        <dbReference type="Rhea" id="RHEA-COMP:17339"/>
        <dbReference type="Rhea" id="RHEA-COMP:17340"/>
        <dbReference type="ChEBI" id="CHEBI:33019"/>
        <dbReference type="ChEBI" id="CHEBI:61560"/>
        <dbReference type="ChEBI" id="CHEBI:173112"/>
        <dbReference type="EC" id="2.7.7.7"/>
    </reaction>
</comment>
<dbReference type="GO" id="GO:0003677">
    <property type="term" value="F:DNA binding"/>
    <property type="evidence" value="ECO:0007669"/>
    <property type="project" value="UniProtKB-KW"/>
</dbReference>
<dbReference type="Gene3D" id="3.30.70.370">
    <property type="match status" value="2"/>
</dbReference>
<dbReference type="PRINTS" id="PR00868">
    <property type="entry name" value="DNAPOLI"/>
</dbReference>
<feature type="domain" description="DNA-directed DNA polymerase family A palm" evidence="11">
    <location>
        <begin position="325"/>
        <end position="510"/>
    </location>
</feature>
<evidence type="ECO:0000256" key="2">
    <source>
        <dbReference type="ARBA" id="ARBA00012417"/>
    </source>
</evidence>
<evidence type="ECO:0000256" key="4">
    <source>
        <dbReference type="ARBA" id="ARBA00022679"/>
    </source>
</evidence>
<keyword evidence="9" id="KW-0238">DNA-binding</keyword>
<dbReference type="PROSITE" id="PS00447">
    <property type="entry name" value="DNA_POLYMERASE_A"/>
    <property type="match status" value="1"/>
</dbReference>
<keyword evidence="12" id="KW-0378">Hydrolase</keyword>
<dbReference type="InterPro" id="IPR012337">
    <property type="entry name" value="RNaseH-like_sf"/>
</dbReference>
<dbReference type="GO" id="GO:0006261">
    <property type="term" value="P:DNA-templated DNA replication"/>
    <property type="evidence" value="ECO:0007669"/>
    <property type="project" value="InterPro"/>
</dbReference>
<dbReference type="PANTHER" id="PTHR10133:SF27">
    <property type="entry name" value="DNA POLYMERASE NU"/>
    <property type="match status" value="1"/>
</dbReference>
<evidence type="ECO:0000256" key="10">
    <source>
        <dbReference type="ARBA" id="ARBA00049244"/>
    </source>
</evidence>
<keyword evidence="7" id="KW-0239">DNA-directed DNA polymerase</keyword>
<dbReference type="InterPro" id="IPR001098">
    <property type="entry name" value="DNA-dir_DNA_pol_A_palm_dom"/>
</dbReference>
<evidence type="ECO:0000256" key="8">
    <source>
        <dbReference type="ARBA" id="ARBA00023109"/>
    </source>
</evidence>
<dbReference type="SMART" id="SM00482">
    <property type="entry name" value="POLAc"/>
    <property type="match status" value="1"/>
</dbReference>
<dbReference type="SUPFAM" id="SSF53098">
    <property type="entry name" value="Ribonuclease H-like"/>
    <property type="match status" value="1"/>
</dbReference>
<dbReference type="EC" id="2.7.7.7" evidence="2"/>
<name>A0A6J5MNP2_9CAUD</name>
<organism evidence="12">
    <name type="scientific">uncultured Caudovirales phage</name>
    <dbReference type="NCBI Taxonomy" id="2100421"/>
    <lineage>
        <taxon>Viruses</taxon>
        <taxon>Duplodnaviria</taxon>
        <taxon>Heunggongvirae</taxon>
        <taxon>Uroviricota</taxon>
        <taxon>Caudoviricetes</taxon>
        <taxon>Peduoviridae</taxon>
        <taxon>Maltschvirus</taxon>
        <taxon>Maltschvirus maltsch</taxon>
    </lineage>
</organism>
<dbReference type="InterPro" id="IPR043502">
    <property type="entry name" value="DNA/RNA_pol_sf"/>
</dbReference>
<evidence type="ECO:0000256" key="6">
    <source>
        <dbReference type="ARBA" id="ARBA00022705"/>
    </source>
</evidence>
<reference evidence="12" key="1">
    <citation type="submission" date="2020-04" db="EMBL/GenBank/DDBJ databases">
        <authorList>
            <person name="Chiriac C."/>
            <person name="Salcher M."/>
            <person name="Ghai R."/>
            <person name="Kavagutti S V."/>
        </authorList>
    </citation>
    <scope>NUCLEOTIDE SEQUENCE</scope>
</reference>
<dbReference type="EMBL" id="LR796486">
    <property type="protein sequence ID" value="CAB4147063.1"/>
    <property type="molecule type" value="Genomic_DNA"/>
</dbReference>
<dbReference type="InterPro" id="IPR002298">
    <property type="entry name" value="DNA_polymerase_A"/>
</dbReference>
<evidence type="ECO:0000313" key="12">
    <source>
        <dbReference type="EMBL" id="CAB4147063.1"/>
    </source>
</evidence>
<dbReference type="InterPro" id="IPR036397">
    <property type="entry name" value="RNaseH_sf"/>
</dbReference>
<evidence type="ECO:0000256" key="3">
    <source>
        <dbReference type="ARBA" id="ARBA00015749"/>
    </source>
</evidence>
<comment type="similarity">
    <text evidence="1">Belongs to the DNA polymerase type-A family.</text>
</comment>
<dbReference type="SUPFAM" id="SSF56672">
    <property type="entry name" value="DNA/RNA polymerases"/>
    <property type="match status" value="1"/>
</dbReference>
<keyword evidence="8" id="KW-1194">Viral DNA replication</keyword>
<evidence type="ECO:0000259" key="11">
    <source>
        <dbReference type="SMART" id="SM00482"/>
    </source>
</evidence>
<proteinExistence type="inferred from homology"/>
<evidence type="ECO:0000256" key="9">
    <source>
        <dbReference type="ARBA" id="ARBA00023125"/>
    </source>
</evidence>
<evidence type="ECO:0000256" key="7">
    <source>
        <dbReference type="ARBA" id="ARBA00022932"/>
    </source>
</evidence>
<dbReference type="GO" id="GO:0004527">
    <property type="term" value="F:exonuclease activity"/>
    <property type="evidence" value="ECO:0007669"/>
    <property type="project" value="UniProtKB-KW"/>
</dbReference>
<keyword evidence="12" id="KW-0269">Exonuclease</keyword>
<keyword evidence="6" id="KW-0235">DNA replication</keyword>
<keyword evidence="5" id="KW-0548">Nucleotidyltransferase</keyword>
<evidence type="ECO:0000256" key="1">
    <source>
        <dbReference type="ARBA" id="ARBA00007705"/>
    </source>
</evidence>
<dbReference type="PANTHER" id="PTHR10133">
    <property type="entry name" value="DNA POLYMERASE I"/>
    <property type="match status" value="1"/>
</dbReference>
<protein>
    <recommendedName>
        <fullName evidence="3">DNA polymerase</fullName>
        <ecNumber evidence="2">2.7.7.7</ecNumber>
    </recommendedName>
</protein>
<dbReference type="InterPro" id="IPR019760">
    <property type="entry name" value="DNA-dir_DNA_pol_A_CS"/>
</dbReference>
<dbReference type="GO" id="GO:0003887">
    <property type="term" value="F:DNA-directed DNA polymerase activity"/>
    <property type="evidence" value="ECO:0007669"/>
    <property type="project" value="UniProtKB-KW"/>
</dbReference>
<dbReference type="GO" id="GO:0039693">
    <property type="term" value="P:viral DNA genome replication"/>
    <property type="evidence" value="ECO:0007669"/>
    <property type="project" value="UniProtKB-KW"/>
</dbReference>
<gene>
    <name evidence="12" type="ORF">UFOVP507_9</name>
</gene>
<dbReference type="GO" id="GO:0006302">
    <property type="term" value="P:double-strand break repair"/>
    <property type="evidence" value="ECO:0007669"/>
    <property type="project" value="TreeGrafter"/>
</dbReference>
<dbReference type="Gene3D" id="1.20.1060.10">
    <property type="entry name" value="Taq DNA Polymerase, Chain T, domain 4"/>
    <property type="match status" value="1"/>
</dbReference>
<accession>A0A6J5MNP2</accession>
<dbReference type="Pfam" id="PF00476">
    <property type="entry name" value="DNA_pol_A"/>
    <property type="match status" value="1"/>
</dbReference>
<dbReference type="Gene3D" id="3.30.420.10">
    <property type="entry name" value="Ribonuclease H-like superfamily/Ribonuclease H"/>
    <property type="match status" value="1"/>
</dbReference>
<keyword evidence="4" id="KW-0808">Transferase</keyword>
<keyword evidence="12" id="KW-0540">Nuclease</keyword>